<keyword evidence="2" id="KW-0678">Repressor</keyword>
<keyword evidence="10" id="KW-1185">Reference proteome</keyword>
<evidence type="ECO:0000256" key="2">
    <source>
        <dbReference type="ARBA" id="ARBA00022491"/>
    </source>
</evidence>
<dbReference type="CDD" id="cd07153">
    <property type="entry name" value="Fur_like"/>
    <property type="match status" value="1"/>
</dbReference>
<feature type="binding site" evidence="8">
    <location>
        <position position="86"/>
    </location>
    <ligand>
        <name>Fe cation</name>
        <dbReference type="ChEBI" id="CHEBI:24875"/>
    </ligand>
</feature>
<dbReference type="AlphaFoldDB" id="A0A140LB91"/>
<dbReference type="STRING" id="520764.AN618_08280"/>
<keyword evidence="3 7" id="KW-0862">Zinc</keyword>
<dbReference type="InterPro" id="IPR036390">
    <property type="entry name" value="WH_DNA-bd_sf"/>
</dbReference>
<dbReference type="Gene3D" id="3.30.1490.190">
    <property type="match status" value="1"/>
</dbReference>
<dbReference type="EMBL" id="LOED01000007">
    <property type="protein sequence ID" value="KXG77816.1"/>
    <property type="molecule type" value="Genomic_DNA"/>
</dbReference>
<dbReference type="PANTHER" id="PTHR33202">
    <property type="entry name" value="ZINC UPTAKE REGULATION PROTEIN"/>
    <property type="match status" value="1"/>
</dbReference>
<keyword evidence="8" id="KW-0408">Iron</keyword>
<feature type="binding site" evidence="8">
    <location>
        <position position="123"/>
    </location>
    <ligand>
        <name>Fe cation</name>
        <dbReference type="ChEBI" id="CHEBI:24875"/>
    </ligand>
</feature>
<evidence type="ECO:0000256" key="7">
    <source>
        <dbReference type="PIRSR" id="PIRSR602481-1"/>
    </source>
</evidence>
<protein>
    <submittedName>
        <fullName evidence="9">Zinc-specific metallo-regulatory protein</fullName>
    </submittedName>
</protein>
<sequence>MEFEEFLRKKGLKVTSQRLAIMKVLESSSSMLTATEIFERVKEILPGVNFSTIYRNVELMKKRGILCTVIRGERIPSYGLRVEEEHHHHFICKGCGKSVVIEYCPMNFMGEEVKKKGFLPVEHEFVVYGFCRDCEGSGLKK</sequence>
<feature type="binding site" evidence="7">
    <location>
        <position position="131"/>
    </location>
    <ligand>
        <name>Zn(2+)</name>
        <dbReference type="ChEBI" id="CHEBI:29105"/>
    </ligand>
</feature>
<comment type="similarity">
    <text evidence="1">Belongs to the Fur family.</text>
</comment>
<dbReference type="OrthoDB" id="8659436at2"/>
<evidence type="ECO:0000256" key="8">
    <source>
        <dbReference type="PIRSR" id="PIRSR602481-2"/>
    </source>
</evidence>
<dbReference type="GO" id="GO:0000976">
    <property type="term" value="F:transcription cis-regulatory region binding"/>
    <property type="evidence" value="ECO:0007669"/>
    <property type="project" value="TreeGrafter"/>
</dbReference>
<dbReference type="Gene3D" id="1.10.10.10">
    <property type="entry name" value="Winged helix-like DNA-binding domain superfamily/Winged helix DNA-binding domain"/>
    <property type="match status" value="1"/>
</dbReference>
<name>A0A140LB91_9FIRM</name>
<dbReference type="GO" id="GO:0008270">
    <property type="term" value="F:zinc ion binding"/>
    <property type="evidence" value="ECO:0007669"/>
    <property type="project" value="TreeGrafter"/>
</dbReference>
<feature type="binding site" evidence="7">
    <location>
        <position position="92"/>
    </location>
    <ligand>
        <name>Zn(2+)</name>
        <dbReference type="ChEBI" id="CHEBI:29105"/>
    </ligand>
</feature>
<evidence type="ECO:0000256" key="4">
    <source>
        <dbReference type="ARBA" id="ARBA00023015"/>
    </source>
</evidence>
<dbReference type="InParanoid" id="A0A140LB91"/>
<dbReference type="PANTHER" id="PTHR33202:SF7">
    <property type="entry name" value="FERRIC UPTAKE REGULATION PROTEIN"/>
    <property type="match status" value="1"/>
</dbReference>
<dbReference type="Pfam" id="PF01475">
    <property type="entry name" value="FUR"/>
    <property type="match status" value="1"/>
</dbReference>
<dbReference type="InterPro" id="IPR036388">
    <property type="entry name" value="WH-like_DNA-bd_sf"/>
</dbReference>
<dbReference type="InterPro" id="IPR002481">
    <property type="entry name" value="FUR"/>
</dbReference>
<comment type="cofactor">
    <cofactor evidence="7">
        <name>Zn(2+)</name>
        <dbReference type="ChEBI" id="CHEBI:29105"/>
    </cofactor>
    <text evidence="7">Binds 1 zinc ion per subunit.</text>
</comment>
<feature type="binding site" evidence="7">
    <location>
        <position position="134"/>
    </location>
    <ligand>
        <name>Zn(2+)</name>
        <dbReference type="ChEBI" id="CHEBI:29105"/>
    </ligand>
</feature>
<dbReference type="Proteomes" id="UP000070427">
    <property type="component" value="Unassembled WGS sequence"/>
</dbReference>
<evidence type="ECO:0000256" key="6">
    <source>
        <dbReference type="ARBA" id="ARBA00023163"/>
    </source>
</evidence>
<dbReference type="GO" id="GO:0003700">
    <property type="term" value="F:DNA-binding transcription factor activity"/>
    <property type="evidence" value="ECO:0007669"/>
    <property type="project" value="InterPro"/>
</dbReference>
<proteinExistence type="inferred from homology"/>
<accession>A0A140LB91</accession>
<dbReference type="FunCoup" id="A0A140LB91">
    <property type="interactions" value="7"/>
</dbReference>
<evidence type="ECO:0000313" key="9">
    <source>
        <dbReference type="EMBL" id="KXG77816.1"/>
    </source>
</evidence>
<evidence type="ECO:0000256" key="3">
    <source>
        <dbReference type="ARBA" id="ARBA00022833"/>
    </source>
</evidence>
<keyword evidence="6" id="KW-0804">Transcription</keyword>
<keyword evidence="5" id="KW-0238">DNA-binding</keyword>
<evidence type="ECO:0000256" key="1">
    <source>
        <dbReference type="ARBA" id="ARBA00007957"/>
    </source>
</evidence>
<evidence type="ECO:0000256" key="5">
    <source>
        <dbReference type="ARBA" id="ARBA00023125"/>
    </source>
</evidence>
<dbReference type="RefSeq" id="WP_066352423.1">
    <property type="nucleotide sequence ID" value="NZ_LOED01000007.1"/>
</dbReference>
<organism evidence="9 10">
    <name type="scientific">Fervidicola ferrireducens</name>
    <dbReference type="NCBI Taxonomy" id="520764"/>
    <lineage>
        <taxon>Bacteria</taxon>
        <taxon>Bacillati</taxon>
        <taxon>Bacillota</taxon>
        <taxon>Clostridia</taxon>
        <taxon>Thermosediminibacterales</taxon>
        <taxon>Thermosediminibacteraceae</taxon>
        <taxon>Fervidicola</taxon>
    </lineage>
</organism>
<dbReference type="GO" id="GO:0045892">
    <property type="term" value="P:negative regulation of DNA-templated transcription"/>
    <property type="evidence" value="ECO:0007669"/>
    <property type="project" value="TreeGrafter"/>
</dbReference>
<dbReference type="InterPro" id="IPR043135">
    <property type="entry name" value="Fur_C"/>
</dbReference>
<feature type="binding site" evidence="7">
    <location>
        <position position="95"/>
    </location>
    <ligand>
        <name>Zn(2+)</name>
        <dbReference type="ChEBI" id="CHEBI:29105"/>
    </ligand>
</feature>
<keyword evidence="7" id="KW-0479">Metal-binding</keyword>
<dbReference type="SUPFAM" id="SSF46785">
    <property type="entry name" value="Winged helix' DNA-binding domain"/>
    <property type="match status" value="1"/>
</dbReference>
<gene>
    <name evidence="9" type="primary">zur</name>
    <name evidence="9" type="ORF">AN618_08280</name>
</gene>
<comment type="caution">
    <text evidence="9">The sequence shown here is derived from an EMBL/GenBank/DDBJ whole genome shotgun (WGS) entry which is preliminary data.</text>
</comment>
<comment type="cofactor">
    <cofactor evidence="8">
        <name>Mn(2+)</name>
        <dbReference type="ChEBI" id="CHEBI:29035"/>
    </cofactor>
    <cofactor evidence="8">
        <name>Fe(2+)</name>
        <dbReference type="ChEBI" id="CHEBI:29033"/>
    </cofactor>
    <text evidence="8">Binds 1 Mn(2+) or Fe(2+) ion per subunit.</text>
</comment>
<keyword evidence="4" id="KW-0805">Transcription regulation</keyword>
<reference evidence="9 10" key="1">
    <citation type="submission" date="2015-12" db="EMBL/GenBank/DDBJ databases">
        <title>Draft genome sequnece of Fervidicola ferrireducens strain Y170.</title>
        <authorList>
            <person name="Patel B.K."/>
        </authorList>
    </citation>
    <scope>NUCLEOTIDE SEQUENCE [LARGE SCALE GENOMIC DNA]</scope>
    <source>
        <strain evidence="9 10">Y170</strain>
    </source>
</reference>
<evidence type="ECO:0000313" key="10">
    <source>
        <dbReference type="Proteomes" id="UP000070427"/>
    </source>
</evidence>
<dbReference type="GO" id="GO:1900376">
    <property type="term" value="P:regulation of secondary metabolite biosynthetic process"/>
    <property type="evidence" value="ECO:0007669"/>
    <property type="project" value="TreeGrafter"/>
</dbReference>